<accession>A0A1C7MLG5</accession>
<sequence>MYGPTAGPLAHPLTKPYSIFTEERKFGYSDIRYGHFLRYETNYPTLPCEPRLHTPHTRPNLELRHRLATQMELWESSLSPAFKYKLNEESCNIAEMTYGHTSTDHQYFIALFTACTIYADDHCACDPEPVGQFAERFAHGERQLDPVLDCLADHIKTAYEFWPAIGATAIISSTLDFMTAVYVENTKAITPTPLAPRFPYYFRSLSGLSPSYAYFIFPKSWRTGINSYLQLIPELCFTLNCANDVLSFYKECVAGETDNYINLCATAEQKTPTAVLRDLANEVADTIRRVEALAAGDGELAVFCYKFFMASSCFWQNFADRF</sequence>
<dbReference type="STRING" id="5627.A0A1C7MLG5"/>
<evidence type="ECO:0000256" key="2">
    <source>
        <dbReference type="ARBA" id="ARBA00023239"/>
    </source>
</evidence>
<evidence type="ECO:0000256" key="1">
    <source>
        <dbReference type="ARBA" id="ARBA00007946"/>
    </source>
</evidence>
<gene>
    <name evidence="3" type="ORF">A0H81_02643</name>
</gene>
<comment type="similarity">
    <text evidence="1">Belongs to the trichodiene synthase family.</text>
</comment>
<dbReference type="SUPFAM" id="SSF48576">
    <property type="entry name" value="Terpenoid synthases"/>
    <property type="match status" value="1"/>
</dbReference>
<dbReference type="EMBL" id="LUGG01000002">
    <property type="protein sequence ID" value="OBZ77658.1"/>
    <property type="molecule type" value="Genomic_DNA"/>
</dbReference>
<dbReference type="Gene3D" id="1.10.600.10">
    <property type="entry name" value="Farnesyl Diphosphate Synthase"/>
    <property type="match status" value="1"/>
</dbReference>
<keyword evidence="4" id="KW-1185">Reference proteome</keyword>
<protein>
    <recommendedName>
        <fullName evidence="5">Trichodiene synthase</fullName>
    </recommendedName>
</protein>
<dbReference type="Pfam" id="PF06330">
    <property type="entry name" value="TRI5"/>
    <property type="match status" value="1"/>
</dbReference>
<keyword evidence="2" id="KW-0456">Lyase</keyword>
<dbReference type="AlphaFoldDB" id="A0A1C7MLG5"/>
<organism evidence="3 4">
    <name type="scientific">Grifola frondosa</name>
    <name type="common">Maitake</name>
    <name type="synonym">Polyporus frondosus</name>
    <dbReference type="NCBI Taxonomy" id="5627"/>
    <lineage>
        <taxon>Eukaryota</taxon>
        <taxon>Fungi</taxon>
        <taxon>Dikarya</taxon>
        <taxon>Basidiomycota</taxon>
        <taxon>Agaricomycotina</taxon>
        <taxon>Agaricomycetes</taxon>
        <taxon>Polyporales</taxon>
        <taxon>Grifolaceae</taxon>
        <taxon>Grifola</taxon>
    </lineage>
</organism>
<dbReference type="InterPro" id="IPR024652">
    <property type="entry name" value="Trichodiene_synth"/>
</dbReference>
<dbReference type="GO" id="GO:0016838">
    <property type="term" value="F:carbon-oxygen lyase activity, acting on phosphates"/>
    <property type="evidence" value="ECO:0007669"/>
    <property type="project" value="InterPro"/>
</dbReference>
<comment type="caution">
    <text evidence="3">The sequence shown here is derived from an EMBL/GenBank/DDBJ whole genome shotgun (WGS) entry which is preliminary data.</text>
</comment>
<dbReference type="InterPro" id="IPR008949">
    <property type="entry name" value="Isoprenoid_synthase_dom_sf"/>
</dbReference>
<dbReference type="OMA" id="VKVYIAF"/>
<evidence type="ECO:0008006" key="5">
    <source>
        <dbReference type="Google" id="ProtNLM"/>
    </source>
</evidence>
<reference evidence="3 4" key="1">
    <citation type="submission" date="2016-03" db="EMBL/GenBank/DDBJ databases">
        <title>Whole genome sequencing of Grifola frondosa 9006-11.</title>
        <authorList>
            <person name="Min B."/>
            <person name="Park H."/>
            <person name="Kim J.-G."/>
            <person name="Cho H."/>
            <person name="Oh Y.-L."/>
            <person name="Kong W.-S."/>
            <person name="Choi I.-G."/>
        </authorList>
    </citation>
    <scope>NUCLEOTIDE SEQUENCE [LARGE SCALE GENOMIC DNA]</scope>
    <source>
        <strain evidence="3 4">9006-11</strain>
    </source>
</reference>
<name>A0A1C7MLG5_GRIFR</name>
<dbReference type="OrthoDB" id="2998174at2759"/>
<dbReference type="Proteomes" id="UP000092993">
    <property type="component" value="Unassembled WGS sequence"/>
</dbReference>
<evidence type="ECO:0000313" key="3">
    <source>
        <dbReference type="EMBL" id="OBZ77658.1"/>
    </source>
</evidence>
<proteinExistence type="inferred from homology"/>
<evidence type="ECO:0000313" key="4">
    <source>
        <dbReference type="Proteomes" id="UP000092993"/>
    </source>
</evidence>